<dbReference type="PROSITE" id="PS51257">
    <property type="entry name" value="PROKAR_LIPOPROTEIN"/>
    <property type="match status" value="1"/>
</dbReference>
<evidence type="ECO:0000313" key="2">
    <source>
        <dbReference type="EMBL" id="KAA6300956.1"/>
    </source>
</evidence>
<reference evidence="2 3" key="1">
    <citation type="submission" date="2019-03" db="EMBL/GenBank/DDBJ databases">
        <title>Single cell metagenomics reveals metabolic interactions within the superorganism composed of flagellate Streblomastix strix and complex community of Bacteroidetes bacteria on its surface.</title>
        <authorList>
            <person name="Treitli S.C."/>
            <person name="Kolisko M."/>
            <person name="Husnik F."/>
            <person name="Keeling P."/>
            <person name="Hampl V."/>
        </authorList>
    </citation>
    <scope>NUCLEOTIDE SEQUENCE [LARGE SCALE GENOMIC DNA]</scope>
    <source>
        <strain evidence="2">St1</strain>
    </source>
</reference>
<sequence length="451" mass="50254">MMCRMLRLNNAIIACVLLFLVGCSKPTGQLRCNINIADITPEDHVVLAGFAARQGLSTTVHRRLKTHCLVIEKDTTRVCIITNDLMELGIDLANDLRKDISAQTGIPVAHIFLHCTHSHSTPRTAGSSVEPGGTNEAFREKFIENVVGNAVKTANDKDAFQPFTIEIGKGNCDINCNRREKDGPIDHDVYAVRLLSKNGKPIVSMVNFSCHPVSFGHRSLYVSTDFPGITTGELEKEWGGSVFYFSGAQGNVDPCGPLQADTAYTQERGLQLADAVRAVKFEKLKLDHTLTIKNREVQLPFRIPEITAEAVNAHADEISQWTVSNTWKDDIAGWRELILERIANGEVKNYLPFQIASVRVGGLCLFFTQGEPFNEYQTILRESMPDVPVLFIAYTNGQNSYLPSAHAYQTDSYAYEKEQMHIYIKAPYPLSANMPAVYEEAMKQLILNNEK</sequence>
<gene>
    <name evidence="2" type="ORF">EZS26_002883</name>
</gene>
<organism evidence="2 3">
    <name type="scientific">Candidatus Ordinivivax streblomastigis</name>
    <dbReference type="NCBI Taxonomy" id="2540710"/>
    <lineage>
        <taxon>Bacteria</taxon>
        <taxon>Pseudomonadati</taxon>
        <taxon>Bacteroidota</taxon>
        <taxon>Bacteroidia</taxon>
        <taxon>Bacteroidales</taxon>
        <taxon>Candidatus Ordinivivax</taxon>
    </lineage>
</organism>
<proteinExistence type="predicted"/>
<dbReference type="AlphaFoldDB" id="A0A5M8NVS8"/>
<evidence type="ECO:0000313" key="3">
    <source>
        <dbReference type="Proteomes" id="UP000324575"/>
    </source>
</evidence>
<dbReference type="InterPro" id="IPR031329">
    <property type="entry name" value="NEUT/ALK_ceramidase_N"/>
</dbReference>
<evidence type="ECO:0000259" key="1">
    <source>
        <dbReference type="Pfam" id="PF04734"/>
    </source>
</evidence>
<name>A0A5M8NVS8_9BACT</name>
<dbReference type="EMBL" id="SNRX01000036">
    <property type="protein sequence ID" value="KAA6300956.1"/>
    <property type="molecule type" value="Genomic_DNA"/>
</dbReference>
<dbReference type="Proteomes" id="UP000324575">
    <property type="component" value="Unassembled WGS sequence"/>
</dbReference>
<dbReference type="Pfam" id="PF04734">
    <property type="entry name" value="Ceramidase_alk"/>
    <property type="match status" value="1"/>
</dbReference>
<feature type="domain" description="Neutral/alkaline non-lysosomal ceramidase N-terminal" evidence="1">
    <location>
        <begin position="36"/>
        <end position="239"/>
    </location>
</feature>
<protein>
    <recommendedName>
        <fullName evidence="1">Neutral/alkaline non-lysosomal ceramidase N-terminal domain-containing protein</fullName>
    </recommendedName>
</protein>
<accession>A0A5M8NVS8</accession>
<comment type="caution">
    <text evidence="2">The sequence shown here is derived from an EMBL/GenBank/DDBJ whole genome shotgun (WGS) entry which is preliminary data.</text>
</comment>